<protein>
    <submittedName>
        <fullName evidence="2">Uncharacterized protein</fullName>
    </submittedName>
</protein>
<feature type="region of interest" description="Disordered" evidence="1">
    <location>
        <begin position="21"/>
        <end position="46"/>
    </location>
</feature>
<proteinExistence type="predicted"/>
<dbReference type="Proteomes" id="UP000799771">
    <property type="component" value="Unassembled WGS sequence"/>
</dbReference>
<name>A0A6A6ACR5_9PLEO</name>
<keyword evidence="3" id="KW-1185">Reference proteome</keyword>
<dbReference type="OrthoDB" id="4778343at2759"/>
<feature type="compositionally biased region" description="Basic and acidic residues" evidence="1">
    <location>
        <begin position="37"/>
        <end position="46"/>
    </location>
</feature>
<accession>A0A6A6ACR5</accession>
<reference evidence="2" key="1">
    <citation type="journal article" date="2020" name="Stud. Mycol.">
        <title>101 Dothideomycetes genomes: a test case for predicting lifestyles and emergence of pathogens.</title>
        <authorList>
            <person name="Haridas S."/>
            <person name="Albert R."/>
            <person name="Binder M."/>
            <person name="Bloem J."/>
            <person name="Labutti K."/>
            <person name="Salamov A."/>
            <person name="Andreopoulos B."/>
            <person name="Baker S."/>
            <person name="Barry K."/>
            <person name="Bills G."/>
            <person name="Bluhm B."/>
            <person name="Cannon C."/>
            <person name="Castanera R."/>
            <person name="Culley D."/>
            <person name="Daum C."/>
            <person name="Ezra D."/>
            <person name="Gonzalez J."/>
            <person name="Henrissat B."/>
            <person name="Kuo A."/>
            <person name="Liang C."/>
            <person name="Lipzen A."/>
            <person name="Lutzoni F."/>
            <person name="Magnuson J."/>
            <person name="Mondo S."/>
            <person name="Nolan M."/>
            <person name="Ohm R."/>
            <person name="Pangilinan J."/>
            <person name="Park H.-J."/>
            <person name="Ramirez L."/>
            <person name="Alfaro M."/>
            <person name="Sun H."/>
            <person name="Tritt A."/>
            <person name="Yoshinaga Y."/>
            <person name="Zwiers L.-H."/>
            <person name="Turgeon B."/>
            <person name="Goodwin S."/>
            <person name="Spatafora J."/>
            <person name="Crous P."/>
            <person name="Grigoriev I."/>
        </authorList>
    </citation>
    <scope>NUCLEOTIDE SEQUENCE</scope>
    <source>
        <strain evidence="2">CBS 119687</strain>
    </source>
</reference>
<dbReference type="EMBL" id="ML977506">
    <property type="protein sequence ID" value="KAF2129356.1"/>
    <property type="molecule type" value="Genomic_DNA"/>
</dbReference>
<dbReference type="GeneID" id="54408552"/>
<evidence type="ECO:0000313" key="2">
    <source>
        <dbReference type="EMBL" id="KAF2129356.1"/>
    </source>
</evidence>
<evidence type="ECO:0000313" key="3">
    <source>
        <dbReference type="Proteomes" id="UP000799771"/>
    </source>
</evidence>
<dbReference type="RefSeq" id="XP_033523745.1">
    <property type="nucleotide sequence ID" value="XM_033668120.1"/>
</dbReference>
<sequence>MRKVIVSSQPIIWHAVSSTKSMRTGVNASPSEISTEPDQHDSKTDLEEWTVINSPEDEPATGESIMSSHFDLQLGWGKWKFNVFSWDLNIKKC</sequence>
<feature type="compositionally biased region" description="Polar residues" evidence="1">
    <location>
        <begin position="21"/>
        <end position="36"/>
    </location>
</feature>
<organism evidence="2 3">
    <name type="scientific">Dothidotthia symphoricarpi CBS 119687</name>
    <dbReference type="NCBI Taxonomy" id="1392245"/>
    <lineage>
        <taxon>Eukaryota</taxon>
        <taxon>Fungi</taxon>
        <taxon>Dikarya</taxon>
        <taxon>Ascomycota</taxon>
        <taxon>Pezizomycotina</taxon>
        <taxon>Dothideomycetes</taxon>
        <taxon>Pleosporomycetidae</taxon>
        <taxon>Pleosporales</taxon>
        <taxon>Dothidotthiaceae</taxon>
        <taxon>Dothidotthia</taxon>
    </lineage>
</organism>
<gene>
    <name evidence="2" type="ORF">P153DRAFT_366753</name>
</gene>
<evidence type="ECO:0000256" key="1">
    <source>
        <dbReference type="SAM" id="MobiDB-lite"/>
    </source>
</evidence>
<dbReference type="AlphaFoldDB" id="A0A6A6ACR5"/>